<dbReference type="Pfam" id="PF25897">
    <property type="entry name" value="LolA_1st_nematode"/>
    <property type="match status" value="1"/>
</dbReference>
<dbReference type="Proteomes" id="UP001432322">
    <property type="component" value="Unassembled WGS sequence"/>
</dbReference>
<dbReference type="InterPro" id="IPR058830">
    <property type="entry name" value="LolA-like_dom_1st"/>
</dbReference>
<keyword evidence="5" id="KW-1185">Reference proteome</keyword>
<gene>
    <name evidence="4" type="ORF">PFISCL1PPCAC_19864</name>
</gene>
<accession>A0AAV5W9R4</accession>
<feature type="signal peptide" evidence="2">
    <location>
        <begin position="1"/>
        <end position="20"/>
    </location>
</feature>
<keyword evidence="1" id="KW-0812">Transmembrane</keyword>
<reference evidence="4" key="1">
    <citation type="submission" date="2023-10" db="EMBL/GenBank/DDBJ databases">
        <title>Genome assembly of Pristionchus species.</title>
        <authorList>
            <person name="Yoshida K."/>
            <person name="Sommer R.J."/>
        </authorList>
    </citation>
    <scope>NUCLEOTIDE SEQUENCE</scope>
    <source>
        <strain evidence="4">RS5133</strain>
    </source>
</reference>
<proteinExistence type="predicted"/>
<name>A0AAV5W9R4_9BILA</name>
<evidence type="ECO:0000259" key="3">
    <source>
        <dbReference type="Pfam" id="PF25897"/>
    </source>
</evidence>
<dbReference type="EMBL" id="BTSY01000005">
    <property type="protein sequence ID" value="GMT28567.1"/>
    <property type="molecule type" value="Genomic_DNA"/>
</dbReference>
<keyword evidence="1" id="KW-0472">Membrane</keyword>
<organism evidence="4 5">
    <name type="scientific">Pristionchus fissidentatus</name>
    <dbReference type="NCBI Taxonomy" id="1538716"/>
    <lineage>
        <taxon>Eukaryota</taxon>
        <taxon>Metazoa</taxon>
        <taxon>Ecdysozoa</taxon>
        <taxon>Nematoda</taxon>
        <taxon>Chromadorea</taxon>
        <taxon>Rhabditida</taxon>
        <taxon>Rhabditina</taxon>
        <taxon>Diplogasteromorpha</taxon>
        <taxon>Diplogasteroidea</taxon>
        <taxon>Neodiplogasteridae</taxon>
        <taxon>Pristionchus</taxon>
    </lineage>
</organism>
<feature type="domain" description="LolA-like" evidence="3">
    <location>
        <begin position="38"/>
        <end position="226"/>
    </location>
</feature>
<evidence type="ECO:0000313" key="5">
    <source>
        <dbReference type="Proteomes" id="UP001432322"/>
    </source>
</evidence>
<keyword evidence="1" id="KW-1133">Transmembrane helix</keyword>
<feature type="chain" id="PRO_5043764385" description="LolA-like domain-containing protein" evidence="2">
    <location>
        <begin position="21"/>
        <end position="598"/>
    </location>
</feature>
<protein>
    <recommendedName>
        <fullName evidence="3">LolA-like domain-containing protein</fullName>
    </recommendedName>
</protein>
<feature type="transmembrane region" description="Helical" evidence="1">
    <location>
        <begin position="561"/>
        <end position="584"/>
    </location>
</feature>
<evidence type="ECO:0000256" key="1">
    <source>
        <dbReference type="SAM" id="Phobius"/>
    </source>
</evidence>
<evidence type="ECO:0000256" key="2">
    <source>
        <dbReference type="SAM" id="SignalP"/>
    </source>
</evidence>
<keyword evidence="2" id="KW-0732">Signal</keyword>
<sequence length="598" mass="65355">MLKIAYGILLFFGTIGKCSIGPFPNLCAREDKAGSATVPKDVKLPSSYKVSAVFTDWHAKSTMEIEETRMDETFAIETSTREHKLRWSTIQNNIVLRNKTECSVVKETLLFSLSSDITEIIPLNTSSISAFVSSIIDRNISGSNNYVRVVSGVEGVGWLGCVNVTESSAVVAVEVVYAGTDSFSPPSPGFKNPLVLSITISRFNNSSDVNSTMTSRISLDFAPFQEATELPTKLKVPHGIICNGLPVVEIPVEFPDDFVVLYTKKDQDGSVTGKLSYDSRHNISGESIFNGRAYFFNQSFSKDSYLVVHDASHGAEYIFSSTPSCVAHALPTAVGDMTSDQMTPAIQLLIPQFHSLNFSLYSNISAIGMSVLEYRAFSDGKVVEVVLDNLKATSIVTHFRGAIESSIVITIFPQDSISLISRLNGCYKHTSNELVSFVLSGVSMDKLYSWREEVVSDHMAIALAAIYNASISPYRLSFFFTSHDNIENTRVVLKVADGWEGATEMNASQFIVALNATLLGGITFTLSDKEVWKTMEAPLTPYPPPFPISPPSFIGYTGGSMFVLGIFMLIFGVAVGAGGVYAVLRRQRISTLAYQVFE</sequence>
<evidence type="ECO:0000313" key="4">
    <source>
        <dbReference type="EMBL" id="GMT28567.1"/>
    </source>
</evidence>
<dbReference type="AlphaFoldDB" id="A0AAV5W9R4"/>
<comment type="caution">
    <text evidence="4">The sequence shown here is derived from an EMBL/GenBank/DDBJ whole genome shotgun (WGS) entry which is preliminary data.</text>
</comment>